<dbReference type="AlphaFoldDB" id="A0A645HD10"/>
<name>A0A645HD10_9ZZZZ</name>
<protein>
    <recommendedName>
        <fullName evidence="1">Glycosyl transferase family 1 domain-containing protein</fullName>
    </recommendedName>
</protein>
<gene>
    <name evidence="2" type="ORF">SDC9_184430</name>
</gene>
<proteinExistence type="predicted"/>
<accession>A0A645HD10</accession>
<dbReference type="InterPro" id="IPR001296">
    <property type="entry name" value="Glyco_trans_1"/>
</dbReference>
<dbReference type="EMBL" id="VSSQ01091330">
    <property type="protein sequence ID" value="MPN36918.1"/>
    <property type="molecule type" value="Genomic_DNA"/>
</dbReference>
<dbReference type="PANTHER" id="PTHR12526">
    <property type="entry name" value="GLYCOSYLTRANSFERASE"/>
    <property type="match status" value="1"/>
</dbReference>
<feature type="domain" description="Glycosyl transferase family 1" evidence="1">
    <location>
        <begin position="2"/>
        <end position="132"/>
    </location>
</feature>
<dbReference type="GO" id="GO:0016757">
    <property type="term" value="F:glycosyltransferase activity"/>
    <property type="evidence" value="ECO:0007669"/>
    <property type="project" value="InterPro"/>
</dbReference>
<sequence>MDNIFKAIDLVKNPNIHFLFIGSGAKVNTIKNKINNSLLKNINHIDFMDRSEQNNFLNACDVSIITLNKNMFGLGVPSKCYNIMAANKPILLVAEDNSEIGLYIKEFNIGWIVEPNNPEKLAKMFELLYNKWLDKCDLGVNNSRIVAEKYFSKKIILEKYNKLFVEK</sequence>
<evidence type="ECO:0000259" key="1">
    <source>
        <dbReference type="Pfam" id="PF00534"/>
    </source>
</evidence>
<evidence type="ECO:0000313" key="2">
    <source>
        <dbReference type="EMBL" id="MPN36918.1"/>
    </source>
</evidence>
<dbReference type="SUPFAM" id="SSF53756">
    <property type="entry name" value="UDP-Glycosyltransferase/glycogen phosphorylase"/>
    <property type="match status" value="1"/>
</dbReference>
<dbReference type="Pfam" id="PF00534">
    <property type="entry name" value="Glycos_transf_1"/>
    <property type="match status" value="1"/>
</dbReference>
<comment type="caution">
    <text evidence="2">The sequence shown here is derived from an EMBL/GenBank/DDBJ whole genome shotgun (WGS) entry which is preliminary data.</text>
</comment>
<organism evidence="2">
    <name type="scientific">bioreactor metagenome</name>
    <dbReference type="NCBI Taxonomy" id="1076179"/>
    <lineage>
        <taxon>unclassified sequences</taxon>
        <taxon>metagenomes</taxon>
        <taxon>ecological metagenomes</taxon>
    </lineage>
</organism>
<dbReference type="PANTHER" id="PTHR12526:SF630">
    <property type="entry name" value="GLYCOSYLTRANSFERASE"/>
    <property type="match status" value="1"/>
</dbReference>
<dbReference type="Gene3D" id="3.40.50.2000">
    <property type="entry name" value="Glycogen Phosphorylase B"/>
    <property type="match status" value="1"/>
</dbReference>
<reference evidence="2" key="1">
    <citation type="submission" date="2019-08" db="EMBL/GenBank/DDBJ databases">
        <authorList>
            <person name="Kucharzyk K."/>
            <person name="Murdoch R.W."/>
            <person name="Higgins S."/>
            <person name="Loffler F."/>
        </authorList>
    </citation>
    <scope>NUCLEOTIDE SEQUENCE</scope>
</reference>